<dbReference type="Gene3D" id="3.30.450.20">
    <property type="entry name" value="PAS domain"/>
    <property type="match status" value="1"/>
</dbReference>
<dbReference type="FunFam" id="3.30.450.20:FF:000046">
    <property type="entry name" value="Aerotaxis sensor receptor"/>
    <property type="match status" value="1"/>
</dbReference>
<feature type="transmembrane region" description="Helical" evidence="11">
    <location>
        <begin position="171"/>
        <end position="194"/>
    </location>
</feature>
<evidence type="ECO:0000256" key="4">
    <source>
        <dbReference type="ARBA" id="ARBA00022500"/>
    </source>
</evidence>
<keyword evidence="4" id="KW-0145">Chemotaxis</keyword>
<dbReference type="PROSITE" id="PS50885">
    <property type="entry name" value="HAMP"/>
    <property type="match status" value="1"/>
</dbReference>
<dbReference type="GO" id="GO:0004888">
    <property type="term" value="F:transmembrane signaling receptor activity"/>
    <property type="evidence" value="ECO:0007669"/>
    <property type="project" value="InterPro"/>
</dbReference>
<dbReference type="CDD" id="cd00130">
    <property type="entry name" value="PAS"/>
    <property type="match status" value="1"/>
</dbReference>
<evidence type="ECO:0000259" key="12">
    <source>
        <dbReference type="PROSITE" id="PS50111"/>
    </source>
</evidence>
<dbReference type="Proteomes" id="UP000315736">
    <property type="component" value="Unassembled WGS sequence"/>
</dbReference>
<dbReference type="InterPro" id="IPR000014">
    <property type="entry name" value="PAS"/>
</dbReference>
<proteinExistence type="inferred from homology"/>
<dbReference type="SMART" id="SM00283">
    <property type="entry name" value="MA"/>
    <property type="match status" value="1"/>
</dbReference>
<evidence type="ECO:0000256" key="5">
    <source>
        <dbReference type="ARBA" id="ARBA00022519"/>
    </source>
</evidence>
<evidence type="ECO:0000313" key="16">
    <source>
        <dbReference type="Proteomes" id="UP000315736"/>
    </source>
</evidence>
<sequence length="555" mass="58859">MRVNLPVTQREYPFDGRHTLLSTTDPQGRIIYANSAFVAISGFDAAELTGQPHNLVRHPDMPPEAFADMWATIKGGESWTALVKNRRKDGDHYWVRANATPMVRDGRVVGYLSVRTAPTRAEIEAADALYRRFREGRAQGLAFHKGLIVRTGWQAWRSLPQRLSTAARIRLAVWGTAMLPVLVGAGMAALSGSWRAEGVVAAMALLAALLADVFLTRQIVAPLRAIRRQAQAVASGSPGDNLNLNRVDDIGMVLRAINQAGLNLRALVDDVVQQVGGISAVAEQIAQGNEDLSARTESNAASLEQTAASMEQLTATVKHNADSAQQASQLATSASQTAAAGGQVVQDVVRTMERITASSQRIEQIVAVIDSIAFQTNILALNAAVEAARAGEAGRGFAVVAGEVRQLAQRSAEAAKEIKALIQGSVAEVRGGAELVAQAGARMDAIVAQVRQVTQLVNEISAASAEQASGVAQVGEAVAQLDRNTQSNAALVEQMTAAARSLHRQAKVLGDAVAVWRGTAARASPRSTEALEAKAVVAANEQEVQAARSRRRRAA</sequence>
<comment type="similarity">
    <text evidence="9">Belongs to the methyl-accepting chemotaxis (MCP) protein family.</text>
</comment>
<dbReference type="InterPro" id="IPR013655">
    <property type="entry name" value="PAS_fold_3"/>
</dbReference>
<keyword evidence="5" id="KW-0997">Cell inner membrane</keyword>
<evidence type="ECO:0000256" key="3">
    <source>
        <dbReference type="ARBA" id="ARBA00022481"/>
    </source>
</evidence>
<dbReference type="EMBL" id="VJNB01000006">
    <property type="protein sequence ID" value="TSE19638.1"/>
    <property type="molecule type" value="Genomic_DNA"/>
</dbReference>
<dbReference type="InterPro" id="IPR001610">
    <property type="entry name" value="PAC"/>
</dbReference>
<keyword evidence="3" id="KW-0488">Methylation</keyword>
<keyword evidence="16" id="KW-1185">Reference proteome</keyword>
<evidence type="ECO:0000256" key="8">
    <source>
        <dbReference type="ARBA" id="ARBA00023136"/>
    </source>
</evidence>
<comment type="subcellular location">
    <subcellularLocation>
        <location evidence="1">Cell inner membrane</location>
        <topology evidence="1">Multi-pass membrane protein</topology>
    </subcellularLocation>
</comment>
<feature type="domain" description="Methyl-accepting transducer" evidence="12">
    <location>
        <begin position="274"/>
        <end position="503"/>
    </location>
</feature>
<dbReference type="GO" id="GO:0005886">
    <property type="term" value="C:plasma membrane"/>
    <property type="evidence" value="ECO:0007669"/>
    <property type="project" value="UniProtKB-SubCell"/>
</dbReference>
<feature type="domain" description="HAMP" evidence="14">
    <location>
        <begin position="217"/>
        <end position="269"/>
    </location>
</feature>
<dbReference type="PROSITE" id="PS50112">
    <property type="entry name" value="PAS"/>
    <property type="match status" value="1"/>
</dbReference>
<evidence type="ECO:0000256" key="2">
    <source>
        <dbReference type="ARBA" id="ARBA00022475"/>
    </source>
</evidence>
<dbReference type="CDD" id="cd11386">
    <property type="entry name" value="MCP_signal"/>
    <property type="match status" value="1"/>
</dbReference>
<dbReference type="Pfam" id="PF00672">
    <property type="entry name" value="HAMP"/>
    <property type="match status" value="1"/>
</dbReference>
<dbReference type="PANTHER" id="PTHR43531">
    <property type="entry name" value="PROTEIN ICFG"/>
    <property type="match status" value="1"/>
</dbReference>
<keyword evidence="6 11" id="KW-0812">Transmembrane</keyword>
<dbReference type="PANTHER" id="PTHR43531:SF7">
    <property type="entry name" value="AEROTAXIS RECEPTOR"/>
    <property type="match status" value="1"/>
</dbReference>
<evidence type="ECO:0000256" key="6">
    <source>
        <dbReference type="ARBA" id="ARBA00022692"/>
    </source>
</evidence>
<dbReference type="OrthoDB" id="9806477at2"/>
<evidence type="ECO:0000256" key="9">
    <source>
        <dbReference type="ARBA" id="ARBA00029447"/>
    </source>
</evidence>
<keyword evidence="10" id="KW-0807">Transducer</keyword>
<keyword evidence="7 11" id="KW-1133">Transmembrane helix</keyword>
<evidence type="ECO:0000256" key="11">
    <source>
        <dbReference type="SAM" id="Phobius"/>
    </source>
</evidence>
<dbReference type="AlphaFoldDB" id="A0A554W7T9"/>
<dbReference type="SUPFAM" id="SSF55785">
    <property type="entry name" value="PYP-like sensor domain (PAS domain)"/>
    <property type="match status" value="1"/>
</dbReference>
<keyword evidence="2" id="KW-1003">Cell membrane</keyword>
<evidence type="ECO:0000256" key="7">
    <source>
        <dbReference type="ARBA" id="ARBA00022989"/>
    </source>
</evidence>
<comment type="caution">
    <text evidence="15">The sequence shown here is derived from an EMBL/GenBank/DDBJ whole genome shotgun (WGS) entry which is preliminary data.</text>
</comment>
<reference evidence="15 16" key="1">
    <citation type="submission" date="2019-07" db="EMBL/GenBank/DDBJ databases">
        <title>Tepidimonas alkaliphilus YIM 72238 draft genome.</title>
        <authorList>
            <person name="Da Costa M.S."/>
            <person name="Froufe H.J.C."/>
            <person name="Egas C."/>
            <person name="Albuquerque L."/>
        </authorList>
    </citation>
    <scope>NUCLEOTIDE SEQUENCE [LARGE SCALE GENOMIC DNA]</scope>
    <source>
        <strain evidence="15 16">YIM 72238</strain>
    </source>
</reference>
<name>A0A554W7T9_9BURK</name>
<dbReference type="GO" id="GO:0052131">
    <property type="term" value="P:positive aerotaxis"/>
    <property type="evidence" value="ECO:0007669"/>
    <property type="project" value="UniProtKB-ARBA"/>
</dbReference>
<evidence type="ECO:0000259" key="14">
    <source>
        <dbReference type="PROSITE" id="PS50885"/>
    </source>
</evidence>
<evidence type="ECO:0000256" key="1">
    <source>
        <dbReference type="ARBA" id="ARBA00004429"/>
    </source>
</evidence>
<dbReference type="PROSITE" id="PS50111">
    <property type="entry name" value="CHEMOTAXIS_TRANSDUC_2"/>
    <property type="match status" value="1"/>
</dbReference>
<dbReference type="InterPro" id="IPR004090">
    <property type="entry name" value="Chemotax_Me-accpt_rcpt"/>
</dbReference>
<gene>
    <name evidence="15" type="primary">aer_3</name>
    <name evidence="15" type="ORF">Talka_01357</name>
</gene>
<evidence type="ECO:0000313" key="15">
    <source>
        <dbReference type="EMBL" id="TSE19638.1"/>
    </source>
</evidence>
<dbReference type="PRINTS" id="PR00260">
    <property type="entry name" value="CHEMTRNSDUCR"/>
</dbReference>
<dbReference type="FunFam" id="1.10.287.950:FF:000001">
    <property type="entry name" value="Methyl-accepting chemotaxis sensory transducer"/>
    <property type="match status" value="1"/>
</dbReference>
<keyword evidence="8 11" id="KW-0472">Membrane</keyword>
<dbReference type="Gene3D" id="1.10.287.950">
    <property type="entry name" value="Methyl-accepting chemotaxis protein"/>
    <property type="match status" value="1"/>
</dbReference>
<protein>
    <submittedName>
        <fullName evidence="15">Aerotaxis receptor</fullName>
    </submittedName>
</protein>
<feature type="domain" description="PAS" evidence="13">
    <location>
        <begin position="25"/>
        <end position="60"/>
    </location>
</feature>
<dbReference type="InterPro" id="IPR035965">
    <property type="entry name" value="PAS-like_dom_sf"/>
</dbReference>
<accession>A0A554W7T9</accession>
<dbReference type="SMART" id="SM00086">
    <property type="entry name" value="PAC"/>
    <property type="match status" value="1"/>
</dbReference>
<dbReference type="NCBIfam" id="TIGR00229">
    <property type="entry name" value="sensory_box"/>
    <property type="match status" value="1"/>
</dbReference>
<keyword evidence="15" id="KW-0675">Receptor</keyword>
<evidence type="ECO:0000256" key="10">
    <source>
        <dbReference type="PROSITE-ProRule" id="PRU00284"/>
    </source>
</evidence>
<evidence type="ECO:0000259" key="13">
    <source>
        <dbReference type="PROSITE" id="PS50112"/>
    </source>
</evidence>
<dbReference type="RefSeq" id="WP_143890374.1">
    <property type="nucleotide sequence ID" value="NZ_VJNB01000006.1"/>
</dbReference>
<feature type="transmembrane region" description="Helical" evidence="11">
    <location>
        <begin position="200"/>
        <end position="220"/>
    </location>
</feature>
<dbReference type="InterPro" id="IPR051310">
    <property type="entry name" value="MCP_chemotaxis"/>
</dbReference>
<dbReference type="Pfam" id="PF08447">
    <property type="entry name" value="PAS_3"/>
    <property type="match status" value="1"/>
</dbReference>
<dbReference type="SUPFAM" id="SSF58104">
    <property type="entry name" value="Methyl-accepting chemotaxis protein (MCP) signaling domain"/>
    <property type="match status" value="1"/>
</dbReference>
<dbReference type="InterPro" id="IPR004089">
    <property type="entry name" value="MCPsignal_dom"/>
</dbReference>
<dbReference type="InterPro" id="IPR003660">
    <property type="entry name" value="HAMP_dom"/>
</dbReference>
<dbReference type="Pfam" id="PF00015">
    <property type="entry name" value="MCPsignal"/>
    <property type="match status" value="1"/>
</dbReference>
<dbReference type="SMART" id="SM00304">
    <property type="entry name" value="HAMP"/>
    <property type="match status" value="1"/>
</dbReference>
<dbReference type="GO" id="GO:0007165">
    <property type="term" value="P:signal transduction"/>
    <property type="evidence" value="ECO:0007669"/>
    <property type="project" value="UniProtKB-KW"/>
</dbReference>
<organism evidence="15 16">
    <name type="scientific">Tepidimonas alkaliphilus</name>
    <dbReference type="NCBI Taxonomy" id="2588942"/>
    <lineage>
        <taxon>Bacteria</taxon>
        <taxon>Pseudomonadati</taxon>
        <taxon>Pseudomonadota</taxon>
        <taxon>Betaproteobacteria</taxon>
        <taxon>Burkholderiales</taxon>
        <taxon>Tepidimonas</taxon>
    </lineage>
</organism>